<organism evidence="2 3">
    <name type="scientific">Aspergillus puulaauensis</name>
    <dbReference type="NCBI Taxonomy" id="1220207"/>
    <lineage>
        <taxon>Eukaryota</taxon>
        <taxon>Fungi</taxon>
        <taxon>Dikarya</taxon>
        <taxon>Ascomycota</taxon>
        <taxon>Pezizomycotina</taxon>
        <taxon>Eurotiomycetes</taxon>
        <taxon>Eurotiomycetidae</taxon>
        <taxon>Eurotiales</taxon>
        <taxon>Aspergillaceae</taxon>
        <taxon>Aspergillus</taxon>
    </lineage>
</organism>
<dbReference type="EMBL" id="AP024448">
    <property type="protein sequence ID" value="BCS27951.1"/>
    <property type="molecule type" value="Genomic_DNA"/>
</dbReference>
<protein>
    <recommendedName>
        <fullName evidence="1">ER-bound oxygenase mpaB/mpaB'/Rubber oxygenase catalytic domain-containing protein</fullName>
    </recommendedName>
</protein>
<dbReference type="KEGG" id="apuu:APUU_60999A"/>
<evidence type="ECO:0000313" key="2">
    <source>
        <dbReference type="EMBL" id="BCS27951.1"/>
    </source>
</evidence>
<accession>A0A7R7XUR9</accession>
<dbReference type="PANTHER" id="PTHR36124:SF1">
    <property type="entry name" value="ER-BOUND OXYGENASE MPAB_MPAB'_RUBBER OXYGENASE CATALYTIC DOMAIN-CONTAINING PROTEIN"/>
    <property type="match status" value="1"/>
</dbReference>
<proteinExistence type="predicted"/>
<dbReference type="RefSeq" id="XP_041560137.1">
    <property type="nucleotide sequence ID" value="XM_041694292.1"/>
</dbReference>
<feature type="domain" description="ER-bound oxygenase mpaB/mpaB'/Rubber oxygenase catalytic" evidence="1">
    <location>
        <begin position="54"/>
        <end position="237"/>
    </location>
</feature>
<dbReference type="AlphaFoldDB" id="A0A7R7XUR9"/>
<name>A0A7R7XUR9_9EURO</name>
<dbReference type="OrthoDB" id="2821871at2759"/>
<dbReference type="GO" id="GO:0016491">
    <property type="term" value="F:oxidoreductase activity"/>
    <property type="evidence" value="ECO:0007669"/>
    <property type="project" value="InterPro"/>
</dbReference>
<dbReference type="GeneID" id="64977948"/>
<dbReference type="PANTHER" id="PTHR36124">
    <property type="match status" value="1"/>
</dbReference>
<dbReference type="Pfam" id="PF09995">
    <property type="entry name" value="MPAB_Lcp_cat"/>
    <property type="match status" value="1"/>
</dbReference>
<reference evidence="2" key="1">
    <citation type="submission" date="2021-01" db="EMBL/GenBank/DDBJ databases">
        <authorList>
            <consortium name="Aspergillus puulaauensis MK2 genome sequencing consortium"/>
            <person name="Kazuki M."/>
            <person name="Futagami T."/>
        </authorList>
    </citation>
    <scope>NUCLEOTIDE SEQUENCE</scope>
    <source>
        <strain evidence="2">MK2</strain>
    </source>
</reference>
<dbReference type="Proteomes" id="UP000654913">
    <property type="component" value="Chromosome 6"/>
</dbReference>
<gene>
    <name evidence="2" type="ORF">APUU_60999A</name>
</gene>
<sequence>MGKSRKWIKSEMEKLHPEKDYEQIWRLSISYKLDDFIMNLFYAAMFPNIIVPEQAARPVWREDGGKVLHRSTHRAQQTGNFVSLVSWYGASDPRTRKAVDHINSLHRHWMKRYPGDFSDVNDYIYTLSTFAVLQDRLLVTLGLPGLSEKEKVAAHLFWRDISQLFYTEGRKPLQQFPGDWNEMISYMEKIENSRVPGTKQAHLAAEAFFDQFAFRYFPWGLRWLGRMLPVCLCLPTTLEALDIQPVNSILSWFVKQCLAIWITVLIDWLPDPKKADWEVREEQTPSERVKQNKRASDLDKGFVMYFSRRHRAEIEDIS</sequence>
<reference evidence="2" key="2">
    <citation type="submission" date="2021-02" db="EMBL/GenBank/DDBJ databases">
        <title>Aspergillus puulaauensis MK2 genome sequence.</title>
        <authorList>
            <person name="Futagami T."/>
            <person name="Mori K."/>
            <person name="Kadooka C."/>
            <person name="Tanaka T."/>
        </authorList>
    </citation>
    <scope>NUCLEOTIDE SEQUENCE</scope>
    <source>
        <strain evidence="2">MK2</strain>
    </source>
</reference>
<dbReference type="InterPro" id="IPR046366">
    <property type="entry name" value="MPAB"/>
</dbReference>
<keyword evidence="3" id="KW-1185">Reference proteome</keyword>
<evidence type="ECO:0000313" key="3">
    <source>
        <dbReference type="Proteomes" id="UP000654913"/>
    </source>
</evidence>
<evidence type="ECO:0000259" key="1">
    <source>
        <dbReference type="Pfam" id="PF09995"/>
    </source>
</evidence>
<dbReference type="InterPro" id="IPR018713">
    <property type="entry name" value="MPAB/Lcp_cat_dom"/>
</dbReference>